<comment type="caution">
    <text evidence="1">The sequence shown here is derived from an EMBL/GenBank/DDBJ whole genome shotgun (WGS) entry which is preliminary data.</text>
</comment>
<evidence type="ECO:0000313" key="2">
    <source>
        <dbReference type="Proteomes" id="UP001341840"/>
    </source>
</evidence>
<dbReference type="EMBL" id="JASCZI010212795">
    <property type="protein sequence ID" value="MED6200323.1"/>
    <property type="molecule type" value="Genomic_DNA"/>
</dbReference>
<protein>
    <submittedName>
        <fullName evidence="1">Uncharacterized protein</fullName>
    </submittedName>
</protein>
<keyword evidence="2" id="KW-1185">Reference proteome</keyword>
<name>A0ABU6XU99_9FABA</name>
<dbReference type="Proteomes" id="UP001341840">
    <property type="component" value="Unassembled WGS sequence"/>
</dbReference>
<sequence>MGLPIHSWLDDTFKRIAGAMDGKLVLIHDLTEECTSFIIARILIDCFRWEPLQEWITVYCDGVDFEVYVKEFGAEVLSQQVHPNEKQGGEDAEFLVGIGSSETMAEPLKNSKEAEGTIFGG</sequence>
<reference evidence="1 2" key="1">
    <citation type="journal article" date="2023" name="Plants (Basel)">
        <title>Bridging the Gap: Combining Genomics and Transcriptomics Approaches to Understand Stylosanthes scabra, an Orphan Legume from the Brazilian Caatinga.</title>
        <authorList>
            <person name="Ferreira-Neto J.R.C."/>
            <person name="da Silva M.D."/>
            <person name="Binneck E."/>
            <person name="de Melo N.F."/>
            <person name="da Silva R.H."/>
            <person name="de Melo A.L.T.M."/>
            <person name="Pandolfi V."/>
            <person name="Bustamante F.O."/>
            <person name="Brasileiro-Vidal A.C."/>
            <person name="Benko-Iseppon A.M."/>
        </authorList>
    </citation>
    <scope>NUCLEOTIDE SEQUENCE [LARGE SCALE GENOMIC DNA]</scope>
    <source>
        <tissue evidence="1">Leaves</tissue>
    </source>
</reference>
<organism evidence="1 2">
    <name type="scientific">Stylosanthes scabra</name>
    <dbReference type="NCBI Taxonomy" id="79078"/>
    <lineage>
        <taxon>Eukaryota</taxon>
        <taxon>Viridiplantae</taxon>
        <taxon>Streptophyta</taxon>
        <taxon>Embryophyta</taxon>
        <taxon>Tracheophyta</taxon>
        <taxon>Spermatophyta</taxon>
        <taxon>Magnoliopsida</taxon>
        <taxon>eudicotyledons</taxon>
        <taxon>Gunneridae</taxon>
        <taxon>Pentapetalae</taxon>
        <taxon>rosids</taxon>
        <taxon>fabids</taxon>
        <taxon>Fabales</taxon>
        <taxon>Fabaceae</taxon>
        <taxon>Papilionoideae</taxon>
        <taxon>50 kb inversion clade</taxon>
        <taxon>dalbergioids sensu lato</taxon>
        <taxon>Dalbergieae</taxon>
        <taxon>Pterocarpus clade</taxon>
        <taxon>Stylosanthes</taxon>
    </lineage>
</organism>
<gene>
    <name evidence="1" type="ORF">PIB30_083964</name>
</gene>
<proteinExistence type="predicted"/>
<feature type="non-terminal residue" evidence="1">
    <location>
        <position position="121"/>
    </location>
</feature>
<evidence type="ECO:0000313" key="1">
    <source>
        <dbReference type="EMBL" id="MED6200323.1"/>
    </source>
</evidence>
<accession>A0ABU6XU99</accession>